<evidence type="ECO:0000313" key="1">
    <source>
        <dbReference type="EMBL" id="AXH50936.1"/>
    </source>
</evidence>
<evidence type="ECO:0000313" key="2">
    <source>
        <dbReference type="Proteomes" id="UP000260583"/>
    </source>
</evidence>
<gene>
    <name evidence="1" type="ORF">CPT_Scapp_007</name>
</gene>
<keyword evidence="2" id="KW-1185">Reference proteome</keyword>
<accession>A0A345L6N4</accession>
<proteinExistence type="predicted"/>
<dbReference type="Proteomes" id="UP000260583">
    <property type="component" value="Segment"/>
</dbReference>
<reference evidence="2" key="1">
    <citation type="submission" date="2018-06" db="EMBL/GenBank/DDBJ databases">
        <title>Complete genome of Serratia marcescens Siphophage Scapp.</title>
        <authorList>
            <person name="Koehler B.T."/>
            <person name="Bonasera R."/>
            <person name="Liu M."/>
            <person name="Kongari R."/>
        </authorList>
    </citation>
    <scope>NUCLEOTIDE SEQUENCE [LARGE SCALE GENOMIC DNA]</scope>
</reference>
<protein>
    <submittedName>
        <fullName evidence="1">Uncharacterized protein</fullName>
    </submittedName>
</protein>
<sequence length="61" mass="7117">MSRCHCSGKNNKRRNWRILTRAVKMSCENDVAVRQDKAVVQCRICRAVWQTNLIEGLRDAK</sequence>
<organism evidence="1 2">
    <name type="scientific">Serratia phage Scapp</name>
    <dbReference type="NCBI Taxonomy" id="2282409"/>
    <lineage>
        <taxon>Viruses</taxon>
        <taxon>Duplodnaviria</taxon>
        <taxon>Heunggongvirae</taxon>
        <taxon>Uroviricota</taxon>
        <taxon>Caudoviricetes</taxon>
        <taxon>Scappvirus</taxon>
        <taxon>Scappvirus scapp</taxon>
    </lineage>
</organism>
<name>A0A345L6N4_9CAUD</name>
<dbReference type="EMBL" id="MH553517">
    <property type="protein sequence ID" value="AXH50936.1"/>
    <property type="molecule type" value="Genomic_DNA"/>
</dbReference>